<dbReference type="RefSeq" id="WP_071470084.1">
    <property type="nucleotide sequence ID" value="NZ_MEHT01000023.1"/>
</dbReference>
<gene>
    <name evidence="3" type="ORF">LY56_02514</name>
</gene>
<comment type="caution">
    <text evidence="3">The sequence shown here is derived from an EMBL/GenBank/DDBJ whole genome shotgun (WGS) entry which is preliminary data.</text>
</comment>
<dbReference type="AlphaFoldDB" id="A0A2W7RRE0"/>
<dbReference type="EMBL" id="QKZQ01000012">
    <property type="protein sequence ID" value="PZX40632.1"/>
    <property type="molecule type" value="Genomic_DNA"/>
</dbReference>
<organism evidence="3 4">
    <name type="scientific">Roseinatronobacter thiooxidans</name>
    <dbReference type="NCBI Taxonomy" id="121821"/>
    <lineage>
        <taxon>Bacteria</taxon>
        <taxon>Pseudomonadati</taxon>
        <taxon>Pseudomonadota</taxon>
        <taxon>Alphaproteobacteria</taxon>
        <taxon>Rhodobacterales</taxon>
        <taxon>Paracoccaceae</taxon>
        <taxon>Roseinatronobacter</taxon>
    </lineage>
</organism>
<proteinExistence type="predicted"/>
<dbReference type="InterPro" id="IPR012938">
    <property type="entry name" value="Glc/Sorbosone_DH"/>
</dbReference>
<dbReference type="Proteomes" id="UP000249364">
    <property type="component" value="Unassembled WGS sequence"/>
</dbReference>
<feature type="chain" id="PRO_5016088337" evidence="1">
    <location>
        <begin position="23"/>
        <end position="379"/>
    </location>
</feature>
<dbReference type="InterPro" id="IPR011041">
    <property type="entry name" value="Quinoprot_gluc/sorb_DH_b-prop"/>
</dbReference>
<accession>A0A2W7RRE0</accession>
<reference evidence="3 4" key="1">
    <citation type="submission" date="2018-06" db="EMBL/GenBank/DDBJ databases">
        <title>Genomic Encyclopedia of Archaeal and Bacterial Type Strains, Phase II (KMG-II): from individual species to whole genera.</title>
        <authorList>
            <person name="Goeker M."/>
        </authorList>
    </citation>
    <scope>NUCLEOTIDE SEQUENCE [LARGE SCALE GENOMIC DNA]</scope>
    <source>
        <strain evidence="3 4">DSM 13087</strain>
    </source>
</reference>
<evidence type="ECO:0000313" key="4">
    <source>
        <dbReference type="Proteomes" id="UP000249364"/>
    </source>
</evidence>
<protein>
    <submittedName>
        <fullName evidence="3">Quinoprotein glucose dehydrogenase</fullName>
    </submittedName>
</protein>
<evidence type="ECO:0000256" key="1">
    <source>
        <dbReference type="SAM" id="SignalP"/>
    </source>
</evidence>
<name>A0A2W7RRE0_9RHOB</name>
<evidence type="ECO:0000259" key="2">
    <source>
        <dbReference type="Pfam" id="PF07995"/>
    </source>
</evidence>
<dbReference type="STRING" id="121821.GCA_001870675_01321"/>
<dbReference type="InterPro" id="IPR011042">
    <property type="entry name" value="6-blade_b-propeller_TolB-like"/>
</dbReference>
<evidence type="ECO:0000313" key="3">
    <source>
        <dbReference type="EMBL" id="PZX40632.1"/>
    </source>
</evidence>
<dbReference type="OrthoDB" id="9770043at2"/>
<dbReference type="Gene3D" id="2.120.10.30">
    <property type="entry name" value="TolB, C-terminal domain"/>
    <property type="match status" value="1"/>
</dbReference>
<dbReference type="PANTHER" id="PTHR19328">
    <property type="entry name" value="HEDGEHOG-INTERACTING PROTEIN"/>
    <property type="match status" value="1"/>
</dbReference>
<keyword evidence="1" id="KW-0732">Signal</keyword>
<dbReference type="Pfam" id="PF07995">
    <property type="entry name" value="GSDH"/>
    <property type="match status" value="1"/>
</dbReference>
<feature type="signal peptide" evidence="1">
    <location>
        <begin position="1"/>
        <end position="22"/>
    </location>
</feature>
<sequence>MRLTTTALLSLAAAGLALPAQAENGYAIDILAQELDRPWGMAFLPDHNDLIVTLRGGEVVLWNADDGVVPVSGAPEVVASGQGGLLDVAVGPDFEQDGWVYMTWVAGVDGGTTTHVGRAQLDRDAQALTGLEVLHVVQPGIDSGAHFGSRIVFQDGYLYAGFGDRGSKDFSPAHISQDLSSENGAVIRLTLEGEIPDDNPFVDEDGAAGAIWSYGHRNIQAMTIHPDTGAVWLAEHGEAGGDEVNIVERGGNFGWPLASEGVTYSGGEQFAEPHRDGDGFISPIHAWPAGRDNHNPPSGMVFYDGDAFADWQGHVLIGNLYHRYLGLWAQEGDGLSEVARLLDGEDMRIRDVAVGPEDGFIYVLSDGENASLLRLTPED</sequence>
<keyword evidence="4" id="KW-1185">Reference proteome</keyword>
<dbReference type="SUPFAM" id="SSF50952">
    <property type="entry name" value="Soluble quinoprotein glucose dehydrogenase"/>
    <property type="match status" value="1"/>
</dbReference>
<feature type="domain" description="Glucose/Sorbosone dehydrogenase" evidence="2">
    <location>
        <begin position="35"/>
        <end position="374"/>
    </location>
</feature>
<dbReference type="PANTHER" id="PTHR19328:SF75">
    <property type="entry name" value="ALDOSE SUGAR DEHYDROGENASE YLII"/>
    <property type="match status" value="1"/>
</dbReference>